<dbReference type="SMART" id="SM00065">
    <property type="entry name" value="GAF"/>
    <property type="match status" value="1"/>
</dbReference>
<keyword evidence="1" id="KW-0378">Hydrolase</keyword>
<dbReference type="RefSeq" id="WP_008619858.1">
    <property type="nucleotide sequence ID" value="NZ_AONQ01000054.1"/>
</dbReference>
<dbReference type="PATRIC" id="fig|1244869.3.peg.3401"/>
<dbReference type="Gene3D" id="3.30.565.10">
    <property type="entry name" value="Histidine kinase-like ATPase, C-terminal domain"/>
    <property type="match status" value="1"/>
</dbReference>
<dbReference type="Pfam" id="PF13185">
    <property type="entry name" value="GAF_2"/>
    <property type="match status" value="1"/>
</dbReference>
<dbReference type="InterPro" id="IPR001932">
    <property type="entry name" value="PPM-type_phosphatase-like_dom"/>
</dbReference>
<dbReference type="InterPro" id="IPR003594">
    <property type="entry name" value="HATPase_dom"/>
</dbReference>
<evidence type="ECO:0000313" key="5">
    <source>
        <dbReference type="Proteomes" id="UP000011744"/>
    </source>
</evidence>
<dbReference type="PANTHER" id="PTHR43156">
    <property type="entry name" value="STAGE II SPORULATION PROTEIN E-RELATED"/>
    <property type="match status" value="1"/>
</dbReference>
<dbReference type="SUPFAM" id="SSF55874">
    <property type="entry name" value="ATPase domain of HSP90 chaperone/DNA topoisomerase II/histidine kinase"/>
    <property type="match status" value="1"/>
</dbReference>
<proteinExistence type="predicted"/>
<dbReference type="SMART" id="SM00331">
    <property type="entry name" value="PP2C_SIG"/>
    <property type="match status" value="1"/>
</dbReference>
<dbReference type="EMBL" id="AONQ01000054">
    <property type="protein sequence ID" value="EME68735.1"/>
    <property type="molecule type" value="Genomic_DNA"/>
</dbReference>
<dbReference type="CDD" id="cd16936">
    <property type="entry name" value="HATPase_RsbW-like"/>
    <property type="match status" value="1"/>
</dbReference>
<dbReference type="Pfam" id="PF13581">
    <property type="entry name" value="HATPase_c_2"/>
    <property type="match status" value="1"/>
</dbReference>
<feature type="domain" description="GAF" evidence="2">
    <location>
        <begin position="29"/>
        <end position="176"/>
    </location>
</feature>
<evidence type="ECO:0000259" key="3">
    <source>
        <dbReference type="SMART" id="SM00331"/>
    </source>
</evidence>
<dbReference type="InterPro" id="IPR052016">
    <property type="entry name" value="Bact_Sigma-Reg"/>
</dbReference>
<dbReference type="eggNOG" id="COG2172">
    <property type="taxonomic scope" value="Bacteria"/>
</dbReference>
<dbReference type="InterPro" id="IPR029016">
    <property type="entry name" value="GAF-like_dom_sf"/>
</dbReference>
<comment type="caution">
    <text evidence="4">The sequence shown here is derived from an EMBL/GenBank/DDBJ whole genome shotgun (WGS) entry which is preliminary data.</text>
</comment>
<accession>M2Z318</accession>
<dbReference type="STRING" id="1244869.H261_16952"/>
<dbReference type="eggNOG" id="COG2208">
    <property type="taxonomic scope" value="Bacteria"/>
</dbReference>
<dbReference type="SUPFAM" id="SSF81606">
    <property type="entry name" value="PP2C-like"/>
    <property type="match status" value="1"/>
</dbReference>
<dbReference type="Proteomes" id="UP000011744">
    <property type="component" value="Unassembled WGS sequence"/>
</dbReference>
<dbReference type="GO" id="GO:0016791">
    <property type="term" value="F:phosphatase activity"/>
    <property type="evidence" value="ECO:0007669"/>
    <property type="project" value="TreeGrafter"/>
</dbReference>
<dbReference type="InterPro" id="IPR003018">
    <property type="entry name" value="GAF"/>
</dbReference>
<organism evidence="4 5">
    <name type="scientific">Paramagnetospirillum caucaseum</name>
    <dbReference type="NCBI Taxonomy" id="1244869"/>
    <lineage>
        <taxon>Bacteria</taxon>
        <taxon>Pseudomonadati</taxon>
        <taxon>Pseudomonadota</taxon>
        <taxon>Alphaproteobacteria</taxon>
        <taxon>Rhodospirillales</taxon>
        <taxon>Magnetospirillaceae</taxon>
        <taxon>Paramagnetospirillum</taxon>
    </lineage>
</organism>
<sequence length="553" mass="58899">MPSPLPETDSASHLDLIVEMTGDFAHSHDVEATLRLGLERIAERVGAEAASLFLTDEETGELVCRANMGPVDVIGLRLPPGTGIVGRTVDLGVPQLVKDTRRDPDFAGAVDAATGFETRSILCAPMAVRGRRLGAIELFNKKGGTSFSLTDSRLLQALAASSALALINAMLVADMAEQQGLKRELELASEIQRAMLPGPQPDQSPIHGINLPARGVSGDFFEILPLSGGRLAFAVGDVSGKGMNASLLMTKTASLFRCLAKREDGPGRILAAIDSELHETRLAGMFVTMAAGVLDPASGKVVLANAGHEPPLLFRDGVFTPIEGDMPPLGIAPELFEGGCPETEIELDGGTLYLFTDGLTEARVAGGDMLGPEGARRMIRDAAALPAGERLEAVVRSLDDTGSLRDDVTLMVIEDRRPAGFERRYPARPEELAAIRAAVGRTVRALGCGETMAGDMVLAVDEACQNIIRHAYKGEAGDIVLRLDRENDRLVIRLMDFAPAVDVAKIQPRPLDELRPGGLGTHLMRSIMDHVDFLAPPAGIGNLLQMVKRIDPT</sequence>
<dbReference type="PANTHER" id="PTHR43156:SF2">
    <property type="entry name" value="STAGE II SPORULATION PROTEIN E"/>
    <property type="match status" value="1"/>
</dbReference>
<gene>
    <name evidence="4" type="ORF">H261_16952</name>
</gene>
<dbReference type="Gene3D" id="3.60.40.10">
    <property type="entry name" value="PPM-type phosphatase domain"/>
    <property type="match status" value="1"/>
</dbReference>
<dbReference type="SUPFAM" id="SSF55781">
    <property type="entry name" value="GAF domain-like"/>
    <property type="match status" value="1"/>
</dbReference>
<evidence type="ECO:0000256" key="1">
    <source>
        <dbReference type="ARBA" id="ARBA00022801"/>
    </source>
</evidence>
<feature type="domain" description="PPM-type phosphatase" evidence="3">
    <location>
        <begin position="201"/>
        <end position="415"/>
    </location>
</feature>
<name>M2Z318_9PROT</name>
<protein>
    <submittedName>
        <fullName evidence="4">Serine phosphatase RsbU</fullName>
    </submittedName>
</protein>
<dbReference type="Gene3D" id="3.30.450.40">
    <property type="match status" value="1"/>
</dbReference>
<evidence type="ECO:0000313" key="4">
    <source>
        <dbReference type="EMBL" id="EME68735.1"/>
    </source>
</evidence>
<dbReference type="AlphaFoldDB" id="M2Z318"/>
<dbReference type="Pfam" id="PF07228">
    <property type="entry name" value="SpoIIE"/>
    <property type="match status" value="1"/>
</dbReference>
<dbReference type="eggNOG" id="COG2203">
    <property type="taxonomic scope" value="Bacteria"/>
</dbReference>
<dbReference type="InterPro" id="IPR036457">
    <property type="entry name" value="PPM-type-like_dom_sf"/>
</dbReference>
<reference evidence="4 5" key="1">
    <citation type="journal article" date="2014" name="Genome Announc.">
        <title>Draft Genome Sequence of Magnetospirillum sp. Strain SO-1, a Freshwater Magnetotactic Bacterium Isolated from the Ol'khovka River, Russia.</title>
        <authorList>
            <person name="Grouzdev D.S."/>
            <person name="Dziuba M.V."/>
            <person name="Sukhacheva M.S."/>
            <person name="Mardanov A.V."/>
            <person name="Beletskiy A.V."/>
            <person name="Kuznetsov B.B."/>
            <person name="Skryabin K.G."/>
        </authorList>
    </citation>
    <scope>NUCLEOTIDE SEQUENCE [LARGE SCALE GENOMIC DNA]</scope>
    <source>
        <strain evidence="4 5">SO-1</strain>
    </source>
</reference>
<dbReference type="InterPro" id="IPR036890">
    <property type="entry name" value="HATPase_C_sf"/>
</dbReference>
<evidence type="ECO:0000259" key="2">
    <source>
        <dbReference type="SMART" id="SM00065"/>
    </source>
</evidence>
<keyword evidence="5" id="KW-1185">Reference proteome</keyword>
<dbReference type="OrthoDB" id="9802500at2"/>